<dbReference type="AlphaFoldDB" id="A0A5C5YNM7"/>
<name>A0A5C5YNM7_9BACT</name>
<proteinExistence type="predicted"/>
<dbReference type="Gene3D" id="1.10.3060.10">
    <property type="entry name" value="Helical scaffold and wing domains of SecA"/>
    <property type="match status" value="1"/>
</dbReference>
<dbReference type="Proteomes" id="UP000315010">
    <property type="component" value="Unassembled WGS sequence"/>
</dbReference>
<dbReference type="RefSeq" id="WP_146404224.1">
    <property type="nucleotide sequence ID" value="NZ_SJPJ01000002.1"/>
</dbReference>
<comment type="caution">
    <text evidence="1">The sequence shown here is derived from an EMBL/GenBank/DDBJ whole genome shotgun (WGS) entry which is preliminary data.</text>
</comment>
<gene>
    <name evidence="1" type="ORF">CA13_69530</name>
</gene>
<organism evidence="1 2">
    <name type="scientific">Novipirellula herctigrandis</name>
    <dbReference type="NCBI Taxonomy" id="2527986"/>
    <lineage>
        <taxon>Bacteria</taxon>
        <taxon>Pseudomonadati</taxon>
        <taxon>Planctomycetota</taxon>
        <taxon>Planctomycetia</taxon>
        <taxon>Pirellulales</taxon>
        <taxon>Pirellulaceae</taxon>
        <taxon>Novipirellula</taxon>
    </lineage>
</organism>
<sequence>MGLFDFLFGNRKPTNVQVLLDQIWMTTDAKFTGLIKEAEERAKSESVAILLVAHFPDVLERLHLLANEWTSDVPLIAVLASNLNTDLAASLNVDETAVIDIIVGERHPLPSVDENLVTFANELPCRCRFSHHVSLEDPVINIFGGESIKNMLGSLGMSEHEAIESKMISRRIRMAQQKIEGKTSKRLDAETAAEWLEKNCPEL</sequence>
<protein>
    <submittedName>
        <fullName evidence="1">Preprotein translocase subunit SecA</fullName>
    </submittedName>
</protein>
<evidence type="ECO:0000313" key="1">
    <source>
        <dbReference type="EMBL" id="TWT76459.1"/>
    </source>
</evidence>
<reference evidence="1 2" key="1">
    <citation type="submission" date="2019-02" db="EMBL/GenBank/DDBJ databases">
        <title>Deep-cultivation of Planctomycetes and their phenomic and genomic characterization uncovers novel biology.</title>
        <authorList>
            <person name="Wiegand S."/>
            <person name="Jogler M."/>
            <person name="Boedeker C."/>
            <person name="Pinto D."/>
            <person name="Vollmers J."/>
            <person name="Rivas-Marin E."/>
            <person name="Kohn T."/>
            <person name="Peeters S.H."/>
            <person name="Heuer A."/>
            <person name="Rast P."/>
            <person name="Oberbeckmann S."/>
            <person name="Bunk B."/>
            <person name="Jeske O."/>
            <person name="Meyerdierks A."/>
            <person name="Storesund J.E."/>
            <person name="Kallscheuer N."/>
            <person name="Luecker S."/>
            <person name="Lage O.M."/>
            <person name="Pohl T."/>
            <person name="Merkel B.J."/>
            <person name="Hornburger P."/>
            <person name="Mueller R.-W."/>
            <person name="Bruemmer F."/>
            <person name="Labrenz M."/>
            <person name="Spormann A.M."/>
            <person name="Op Den Camp H."/>
            <person name="Overmann J."/>
            <person name="Amann R."/>
            <person name="Jetten M.S.M."/>
            <person name="Mascher T."/>
            <person name="Medema M.H."/>
            <person name="Devos D.P."/>
            <person name="Kaster A.-K."/>
            <person name="Ovreas L."/>
            <person name="Rohde M."/>
            <person name="Galperin M.Y."/>
            <person name="Jogler C."/>
        </authorList>
    </citation>
    <scope>NUCLEOTIDE SEQUENCE [LARGE SCALE GENOMIC DNA]</scope>
    <source>
        <strain evidence="1 2">CA13</strain>
    </source>
</reference>
<accession>A0A5C5YNM7</accession>
<keyword evidence="2" id="KW-1185">Reference proteome</keyword>
<dbReference type="OrthoDB" id="274513at2"/>
<evidence type="ECO:0000313" key="2">
    <source>
        <dbReference type="Proteomes" id="UP000315010"/>
    </source>
</evidence>
<dbReference type="EMBL" id="SJPJ01000002">
    <property type="protein sequence ID" value="TWT76459.1"/>
    <property type="molecule type" value="Genomic_DNA"/>
</dbReference>